<dbReference type="CDD" id="cd06261">
    <property type="entry name" value="TM_PBP2"/>
    <property type="match status" value="1"/>
</dbReference>
<feature type="domain" description="ABC transmembrane type-1" evidence="8">
    <location>
        <begin position="404"/>
        <end position="594"/>
    </location>
</feature>
<keyword evidence="3" id="KW-1003">Cell membrane</keyword>
<dbReference type="Proteomes" id="UP001575105">
    <property type="component" value="Unassembled WGS sequence"/>
</dbReference>
<feature type="transmembrane region" description="Helical" evidence="7">
    <location>
        <begin position="439"/>
        <end position="463"/>
    </location>
</feature>
<evidence type="ECO:0000256" key="2">
    <source>
        <dbReference type="ARBA" id="ARBA00022448"/>
    </source>
</evidence>
<feature type="transmembrane region" description="Helical" evidence="7">
    <location>
        <begin position="515"/>
        <end position="537"/>
    </location>
</feature>
<feature type="transmembrane region" description="Helical" evidence="7">
    <location>
        <begin position="23"/>
        <end position="45"/>
    </location>
</feature>
<organism evidence="9 10">
    <name type="scientific">Natronomicrosphaera hydrolytica</name>
    <dbReference type="NCBI Taxonomy" id="3242702"/>
    <lineage>
        <taxon>Bacteria</taxon>
        <taxon>Pseudomonadati</taxon>
        <taxon>Planctomycetota</taxon>
        <taxon>Phycisphaerae</taxon>
        <taxon>Phycisphaerales</taxon>
        <taxon>Phycisphaeraceae</taxon>
        <taxon>Natronomicrosphaera</taxon>
    </lineage>
</organism>
<dbReference type="InterPro" id="IPR000515">
    <property type="entry name" value="MetI-like"/>
</dbReference>
<keyword evidence="2 7" id="KW-0813">Transport</keyword>
<dbReference type="InterPro" id="IPR035906">
    <property type="entry name" value="MetI-like_sf"/>
</dbReference>
<sequence>MAQLMALAVMAVAVLVGDFAHGIGVLIYVAGLFAAFSLACAWALPMAWLSRLLATGALVIGSLLFSFPFVWMLSTSFKYPEEIFVYPPRWVPVIPEPVRQSPYITLEELSPMVRPEALAVSRWDEMEPELRALLWRHAEPRITAQQMEGVEAAMLREAVVTGLWTSVTAGLPTATWEGEAESILQAVEGRLDDDRVGDVWPTIHRGVALRNVMVRDEQLLDHPLDAERSLLDHWQAEAGSPLRLMHEPSESPQDAVAHLAYDLSETDEATMVADFPLPVAMEEWLAVTLPIRQDRSWHRLRVELEVNGRRYVPQDRLFLGQRRWQEITFKFKHMDDRDERDLGVWQLVPAQLSSAEAGEVFNQPGHFRMRLHIERSSRLGQLWHKYTDNYRQAFLSTPYRWHYVFNSFYLVVLTIIGQIFACSLVAYSFARLHWPGRDVLFVVLLATMMLPPQVTMIPVFMIFRGLGWYNTLIPLWIPSFLGTAFFIFLLRQFMKAIPAELEDAARIDGCGYFGIYWRIILPLMKPALAAVGIFTFMNTWNEFMGPLIYLNDQRLYPLALGLFDFRTEHGGDFGLLMAASTLMTLPVVALFFMAQRYFIQGITLTGIKG</sequence>
<dbReference type="Gene3D" id="1.10.3720.10">
    <property type="entry name" value="MetI-like"/>
    <property type="match status" value="1"/>
</dbReference>
<keyword evidence="5 7" id="KW-1133">Transmembrane helix</keyword>
<protein>
    <submittedName>
        <fullName evidence="9">ABC transporter permease subunit</fullName>
    </submittedName>
</protein>
<name>A0ABV4U5M2_9BACT</name>
<keyword evidence="4 7" id="KW-0812">Transmembrane</keyword>
<evidence type="ECO:0000313" key="10">
    <source>
        <dbReference type="Proteomes" id="UP001575105"/>
    </source>
</evidence>
<feature type="transmembrane region" description="Helical" evidence="7">
    <location>
        <begin position="475"/>
        <end position="494"/>
    </location>
</feature>
<dbReference type="PROSITE" id="PS50928">
    <property type="entry name" value="ABC_TM1"/>
    <property type="match status" value="1"/>
</dbReference>
<evidence type="ECO:0000256" key="5">
    <source>
        <dbReference type="ARBA" id="ARBA00022989"/>
    </source>
</evidence>
<dbReference type="RefSeq" id="WP_425345036.1">
    <property type="nucleotide sequence ID" value="NZ_JBGUBD010000004.1"/>
</dbReference>
<comment type="subcellular location">
    <subcellularLocation>
        <location evidence="1 7">Cell membrane</location>
        <topology evidence="1 7">Multi-pass membrane protein</topology>
    </subcellularLocation>
</comment>
<feature type="transmembrane region" description="Helical" evidence="7">
    <location>
        <begin position="52"/>
        <end position="73"/>
    </location>
</feature>
<feature type="transmembrane region" description="Helical" evidence="7">
    <location>
        <begin position="408"/>
        <end position="427"/>
    </location>
</feature>
<evidence type="ECO:0000256" key="1">
    <source>
        <dbReference type="ARBA" id="ARBA00004651"/>
    </source>
</evidence>
<reference evidence="9 10" key="1">
    <citation type="submission" date="2024-08" db="EMBL/GenBank/DDBJ databases">
        <title>Whole-genome sequencing of halo(alkali)philic microorganisms from hypersaline lakes.</title>
        <authorList>
            <person name="Sorokin D.Y."/>
            <person name="Merkel A.Y."/>
            <person name="Messina E."/>
            <person name="Yakimov M."/>
        </authorList>
    </citation>
    <scope>NUCLEOTIDE SEQUENCE [LARGE SCALE GENOMIC DNA]</scope>
    <source>
        <strain evidence="9 10">AB-hyl4</strain>
    </source>
</reference>
<dbReference type="PANTHER" id="PTHR43744">
    <property type="entry name" value="ABC TRANSPORTER PERMEASE PROTEIN MG189-RELATED-RELATED"/>
    <property type="match status" value="1"/>
</dbReference>
<proteinExistence type="inferred from homology"/>
<evidence type="ECO:0000256" key="7">
    <source>
        <dbReference type="RuleBase" id="RU363032"/>
    </source>
</evidence>
<keyword evidence="10" id="KW-1185">Reference proteome</keyword>
<evidence type="ECO:0000313" key="9">
    <source>
        <dbReference type="EMBL" id="MFA9478109.1"/>
    </source>
</evidence>
<evidence type="ECO:0000256" key="3">
    <source>
        <dbReference type="ARBA" id="ARBA00022475"/>
    </source>
</evidence>
<dbReference type="SUPFAM" id="SSF161098">
    <property type="entry name" value="MetI-like"/>
    <property type="match status" value="1"/>
</dbReference>
<evidence type="ECO:0000256" key="4">
    <source>
        <dbReference type="ARBA" id="ARBA00022692"/>
    </source>
</evidence>
<comment type="caution">
    <text evidence="9">The sequence shown here is derived from an EMBL/GenBank/DDBJ whole genome shotgun (WGS) entry which is preliminary data.</text>
</comment>
<accession>A0ABV4U5M2</accession>
<dbReference type="EMBL" id="JBGUBD010000004">
    <property type="protein sequence ID" value="MFA9478109.1"/>
    <property type="molecule type" value="Genomic_DNA"/>
</dbReference>
<keyword evidence="6 7" id="KW-0472">Membrane</keyword>
<feature type="transmembrane region" description="Helical" evidence="7">
    <location>
        <begin position="573"/>
        <end position="594"/>
    </location>
</feature>
<comment type="similarity">
    <text evidence="7">Belongs to the binding-protein-dependent transport system permease family.</text>
</comment>
<dbReference type="Pfam" id="PF00528">
    <property type="entry name" value="BPD_transp_1"/>
    <property type="match status" value="1"/>
</dbReference>
<gene>
    <name evidence="9" type="ORF">ACERK3_07335</name>
</gene>
<evidence type="ECO:0000256" key="6">
    <source>
        <dbReference type="ARBA" id="ARBA00023136"/>
    </source>
</evidence>
<evidence type="ECO:0000259" key="8">
    <source>
        <dbReference type="PROSITE" id="PS50928"/>
    </source>
</evidence>
<dbReference type="PANTHER" id="PTHR43744:SF6">
    <property type="entry name" value="ABC TRANSPORTER PERMEASE PROTEIN YESQ-RELATED"/>
    <property type="match status" value="1"/>
</dbReference>